<keyword evidence="3" id="KW-1185">Reference proteome</keyword>
<sequence>MGNAASISGTRIFAENQAVKKSLALVFTLVGAIALAAGVLAIFNPGQLALGQNAWGVAIVGVIFFITGMGLLRSVAE</sequence>
<dbReference type="OrthoDB" id="1453816at2"/>
<dbReference type="EMBL" id="SRSF01000013">
    <property type="protein sequence ID" value="THH34967.1"/>
    <property type="molecule type" value="Genomic_DNA"/>
</dbReference>
<name>A0A4S4N9C4_9BACT</name>
<gene>
    <name evidence="2" type="ORF">E4021_16765</name>
</gene>
<reference evidence="2 3" key="1">
    <citation type="submission" date="2019-04" db="EMBL/GenBank/DDBJ databases">
        <title>Lewinella litorea sp. nov., isolated from a marine sand.</title>
        <authorList>
            <person name="Yoon J.-H."/>
        </authorList>
    </citation>
    <scope>NUCLEOTIDE SEQUENCE [LARGE SCALE GENOMIC DNA]</scope>
    <source>
        <strain evidence="2 3">HSMS-39</strain>
    </source>
</reference>
<evidence type="ECO:0000313" key="3">
    <source>
        <dbReference type="Proteomes" id="UP000308528"/>
    </source>
</evidence>
<accession>A0A4S4N9C4</accession>
<keyword evidence="1" id="KW-1133">Transmembrane helix</keyword>
<keyword evidence="1" id="KW-0472">Membrane</keyword>
<proteinExistence type="predicted"/>
<protein>
    <submittedName>
        <fullName evidence="2">Uncharacterized protein</fullName>
    </submittedName>
</protein>
<keyword evidence="1" id="KW-0812">Transmembrane</keyword>
<organism evidence="2 3">
    <name type="scientific">Neolewinella litorea</name>
    <dbReference type="NCBI Taxonomy" id="2562452"/>
    <lineage>
        <taxon>Bacteria</taxon>
        <taxon>Pseudomonadati</taxon>
        <taxon>Bacteroidota</taxon>
        <taxon>Saprospiria</taxon>
        <taxon>Saprospirales</taxon>
        <taxon>Lewinellaceae</taxon>
        <taxon>Neolewinella</taxon>
    </lineage>
</organism>
<feature type="transmembrane region" description="Helical" evidence="1">
    <location>
        <begin position="23"/>
        <end position="43"/>
    </location>
</feature>
<evidence type="ECO:0000313" key="2">
    <source>
        <dbReference type="EMBL" id="THH34967.1"/>
    </source>
</evidence>
<dbReference type="Proteomes" id="UP000308528">
    <property type="component" value="Unassembled WGS sequence"/>
</dbReference>
<evidence type="ECO:0000256" key="1">
    <source>
        <dbReference type="SAM" id="Phobius"/>
    </source>
</evidence>
<comment type="caution">
    <text evidence="2">The sequence shown here is derived from an EMBL/GenBank/DDBJ whole genome shotgun (WGS) entry which is preliminary data.</text>
</comment>
<dbReference type="AlphaFoldDB" id="A0A4S4N9C4"/>
<feature type="transmembrane region" description="Helical" evidence="1">
    <location>
        <begin position="55"/>
        <end position="76"/>
    </location>
</feature>